<evidence type="ECO:0000313" key="2">
    <source>
        <dbReference type="EMBL" id="MFC3766736.1"/>
    </source>
</evidence>
<evidence type="ECO:0000256" key="1">
    <source>
        <dbReference type="SAM" id="MobiDB-lite"/>
    </source>
</evidence>
<protein>
    <submittedName>
        <fullName evidence="2">Uncharacterized protein</fullName>
    </submittedName>
</protein>
<dbReference type="RefSeq" id="WP_205118363.1">
    <property type="nucleotide sequence ID" value="NZ_JAFBCM010000001.1"/>
</dbReference>
<keyword evidence="3" id="KW-1185">Reference proteome</keyword>
<gene>
    <name evidence="2" type="ORF">ACFOUW_38320</name>
</gene>
<dbReference type="EMBL" id="JBHRZH010000056">
    <property type="protein sequence ID" value="MFC3766736.1"/>
    <property type="molecule type" value="Genomic_DNA"/>
</dbReference>
<accession>A0ABV7YMY7</accession>
<feature type="compositionally biased region" description="Basic and acidic residues" evidence="1">
    <location>
        <begin position="76"/>
        <end position="88"/>
    </location>
</feature>
<sequence length="96" mass="10166">MATATARIDFSPEEADCELLSHALFDGMSITLRGDWGLTNAAKLRTEILSQVRTQPQVNTAAALPGSPLSGVGTIDNRKGSSVVRDRQIGVPSSLK</sequence>
<reference evidence="3" key="1">
    <citation type="journal article" date="2019" name="Int. J. Syst. Evol. Microbiol.">
        <title>The Global Catalogue of Microorganisms (GCM) 10K type strain sequencing project: providing services to taxonomists for standard genome sequencing and annotation.</title>
        <authorList>
            <consortium name="The Broad Institute Genomics Platform"/>
            <consortium name="The Broad Institute Genome Sequencing Center for Infectious Disease"/>
            <person name="Wu L."/>
            <person name="Ma J."/>
        </authorList>
    </citation>
    <scope>NUCLEOTIDE SEQUENCE [LARGE SCALE GENOMIC DNA]</scope>
    <source>
        <strain evidence="3">CGMCC 4.7241</strain>
    </source>
</reference>
<comment type="caution">
    <text evidence="2">The sequence shown here is derived from an EMBL/GenBank/DDBJ whole genome shotgun (WGS) entry which is preliminary data.</text>
</comment>
<organism evidence="2 3">
    <name type="scientific">Tenggerimyces flavus</name>
    <dbReference type="NCBI Taxonomy" id="1708749"/>
    <lineage>
        <taxon>Bacteria</taxon>
        <taxon>Bacillati</taxon>
        <taxon>Actinomycetota</taxon>
        <taxon>Actinomycetes</taxon>
        <taxon>Propionibacteriales</taxon>
        <taxon>Nocardioidaceae</taxon>
        <taxon>Tenggerimyces</taxon>
    </lineage>
</organism>
<proteinExistence type="predicted"/>
<evidence type="ECO:0000313" key="3">
    <source>
        <dbReference type="Proteomes" id="UP001595699"/>
    </source>
</evidence>
<name>A0ABV7YMY7_9ACTN</name>
<feature type="region of interest" description="Disordered" evidence="1">
    <location>
        <begin position="59"/>
        <end position="96"/>
    </location>
</feature>
<dbReference type="Proteomes" id="UP001595699">
    <property type="component" value="Unassembled WGS sequence"/>
</dbReference>